<feature type="domain" description="Ketoreductase" evidence="3">
    <location>
        <begin position="6"/>
        <end position="190"/>
    </location>
</feature>
<gene>
    <name evidence="4" type="ordered locus">AZC_0933</name>
</gene>
<dbReference type="InterPro" id="IPR020904">
    <property type="entry name" value="Sc_DH/Rdtase_CS"/>
</dbReference>
<dbReference type="EMBL" id="AP009384">
    <property type="protein sequence ID" value="BAF86931.1"/>
    <property type="molecule type" value="Genomic_DNA"/>
</dbReference>
<sequence>MDVKGHAAVVTGAASGLGAVTARALAAAGAKVALLDREVEGAARVAAEIGGQAFACDVVDAASAEAAVAAAAAAHGPARILVNCAGVAPAGRIVGRKGPQPLEDFRRVVEINLIGTFNLLRLVAAGAVGLEPLARGERGVLINTASIAAYDGQVGQPAYAASKAGVAGLTLPAAREFAGVGIRVVTIAPGIFATPMMLNMPQEVQDSIGATVPFPPGLGDPEDYARLVLHIIGNTMLNGEVIRLDGALRMAPK</sequence>
<dbReference type="PRINTS" id="PR00081">
    <property type="entry name" value="GDHRDH"/>
</dbReference>
<dbReference type="PROSITE" id="PS00061">
    <property type="entry name" value="ADH_SHORT"/>
    <property type="match status" value="1"/>
</dbReference>
<protein>
    <submittedName>
        <fullName evidence="4">3-hydroxyacyl-CoA dehydrogenase type II</fullName>
    </submittedName>
</protein>
<name>A8HUD6_AZOC5</name>
<reference evidence="4 5" key="1">
    <citation type="journal article" date="2007" name="Appl. Environ. Microbiol.">
        <title>Rhizobial factors required for stem nodule maturation and maintenance in Sesbania rostrata-Azorhizobium caulinodans ORS571 symbiosis.</title>
        <authorList>
            <person name="Suzuki S."/>
            <person name="Aono T."/>
            <person name="Lee KB."/>
            <person name="Suzuki T."/>
            <person name="Liu CT."/>
            <person name="Miwa H."/>
            <person name="Wakao S."/>
            <person name="Iki T."/>
            <person name="Oyaizu H."/>
        </authorList>
    </citation>
    <scope>NUCLEOTIDE SEQUENCE [LARGE SCALE GENOMIC DNA]</scope>
    <source>
        <strain evidence="5">ATCC 43989 / DSM 5975 / JCM 20966 / LMG 6465 / NBRC 14845 / NCIMB 13405 / ORS 571</strain>
    </source>
</reference>
<reference evidence="4 5" key="6">
    <citation type="journal article" date="2011" name="Appl. Environ. Microbiol.">
        <title>Involvement of the azorhizobial chromosome partition gene (parA) in the onset of bacteroid differentiation during Sesbania rostrata stem nodule development.</title>
        <authorList>
            <person name="Liu CT."/>
            <person name="Lee KB."/>
            <person name="Wang YS."/>
            <person name="Peng MH."/>
            <person name="Lee KT."/>
            <person name="Suzuki S."/>
            <person name="Suzuki T."/>
            <person name="Oyaizu H."/>
        </authorList>
    </citation>
    <scope>NUCLEOTIDE SEQUENCE [LARGE SCALE GENOMIC DNA]</scope>
    <source>
        <strain evidence="5">ATCC 43989 / DSM 5975 / JCM 20966 / LMG 6465 / NBRC 14845 / NCIMB 13405 / ORS 571</strain>
    </source>
</reference>
<dbReference type="Gene3D" id="3.40.50.720">
    <property type="entry name" value="NAD(P)-binding Rossmann-like Domain"/>
    <property type="match status" value="1"/>
</dbReference>
<accession>A8HUD6</accession>
<organism evidence="4 5">
    <name type="scientific">Azorhizobium caulinodans (strain ATCC 43989 / DSM 5975 / JCM 20966 / LMG 6465 / NBRC 14845 / NCIMB 13405 / ORS 571)</name>
    <dbReference type="NCBI Taxonomy" id="438753"/>
    <lineage>
        <taxon>Bacteria</taxon>
        <taxon>Pseudomonadati</taxon>
        <taxon>Pseudomonadota</taxon>
        <taxon>Alphaproteobacteria</taxon>
        <taxon>Hyphomicrobiales</taxon>
        <taxon>Xanthobacteraceae</taxon>
        <taxon>Azorhizobium</taxon>
    </lineage>
</organism>
<dbReference type="Pfam" id="PF00106">
    <property type="entry name" value="adh_short"/>
    <property type="match status" value="1"/>
</dbReference>
<reference evidence="4 5" key="5">
    <citation type="journal article" date="2010" name="Appl. Environ. Microbiol.">
        <title>phrR-like gene praR of Azorhizobium caulinodans ORS571 is essential for symbiosis with Sesbania rostrata and is involved in expression of reb genes.</title>
        <authorList>
            <person name="Akiba N."/>
            <person name="Aono T."/>
            <person name="Toyazaki H."/>
            <person name="Sato S."/>
            <person name="Oyaizu H."/>
        </authorList>
    </citation>
    <scope>NUCLEOTIDE SEQUENCE [LARGE SCALE GENOMIC DNA]</scope>
    <source>
        <strain evidence="5">ATCC 43989 / DSM 5975 / JCM 20966 / LMG 6465 / NBRC 14845 / NCIMB 13405 / ORS 571</strain>
    </source>
</reference>
<dbReference type="HOGENOM" id="CLU_010194_42_0_5"/>
<comment type="similarity">
    <text evidence="2">Belongs to the short-chain dehydrogenases/reductases (SDR) family.</text>
</comment>
<dbReference type="InterPro" id="IPR002347">
    <property type="entry name" value="SDR_fam"/>
</dbReference>
<evidence type="ECO:0000259" key="3">
    <source>
        <dbReference type="SMART" id="SM00822"/>
    </source>
</evidence>
<dbReference type="eggNOG" id="COG1028">
    <property type="taxonomic scope" value="Bacteria"/>
</dbReference>
<proteinExistence type="inferred from homology"/>
<evidence type="ECO:0000256" key="1">
    <source>
        <dbReference type="ARBA" id="ARBA00023002"/>
    </source>
</evidence>
<reference evidence="4 5" key="3">
    <citation type="journal article" date="2008" name="BMC Genomics">
        <title>The genome of the versatile nitrogen fixer Azorhizobium caulinodans ORS571.</title>
        <authorList>
            <person name="Lee KB."/>
            <person name="Backer P.D."/>
            <person name="Aono T."/>
            <person name="Liu CT."/>
            <person name="Suzuki S."/>
            <person name="Suzuki T."/>
            <person name="Kaneko T."/>
            <person name="Yamada M."/>
            <person name="Tabata S."/>
            <person name="Kupfer D.M."/>
            <person name="Najar F.Z."/>
            <person name="Wiley G.B."/>
            <person name="Roe B."/>
            <person name="Binnewies T.T."/>
            <person name="Ussery D.W."/>
            <person name="D'Haeze W."/>
            <person name="Herder J.D."/>
            <person name="Gevers D."/>
            <person name="Vereecke D."/>
            <person name="Holsters M."/>
            <person name="Oyaizu H."/>
        </authorList>
    </citation>
    <scope>NUCLEOTIDE SEQUENCE [LARGE SCALE GENOMIC DNA]</scope>
    <source>
        <strain evidence="5">ATCC 43989 / DSM 5975 / JCM 20966 / LMG 6465 / NBRC 14845 / NCIMB 13405 / ORS 571</strain>
    </source>
</reference>
<dbReference type="STRING" id="438753.AZC_0933"/>
<dbReference type="PANTHER" id="PTHR43658">
    <property type="entry name" value="SHORT-CHAIN DEHYDROGENASE/REDUCTASE"/>
    <property type="match status" value="1"/>
</dbReference>
<dbReference type="GO" id="GO:0016491">
    <property type="term" value="F:oxidoreductase activity"/>
    <property type="evidence" value="ECO:0007669"/>
    <property type="project" value="UniProtKB-KW"/>
</dbReference>
<dbReference type="KEGG" id="azc:AZC_0933"/>
<dbReference type="PANTHER" id="PTHR43658:SF8">
    <property type="entry name" value="17-BETA-HYDROXYSTEROID DEHYDROGENASE 14-RELATED"/>
    <property type="match status" value="1"/>
</dbReference>
<dbReference type="PRINTS" id="PR00080">
    <property type="entry name" value="SDRFAMILY"/>
</dbReference>
<dbReference type="InterPro" id="IPR057326">
    <property type="entry name" value="KR_dom"/>
</dbReference>
<dbReference type="AlphaFoldDB" id="A8HUD6"/>
<evidence type="ECO:0000256" key="2">
    <source>
        <dbReference type="RuleBase" id="RU000363"/>
    </source>
</evidence>
<dbReference type="SUPFAM" id="SSF51735">
    <property type="entry name" value="NAD(P)-binding Rossmann-fold domains"/>
    <property type="match status" value="1"/>
</dbReference>
<dbReference type="InterPro" id="IPR036291">
    <property type="entry name" value="NAD(P)-bd_dom_sf"/>
</dbReference>
<evidence type="ECO:0000313" key="4">
    <source>
        <dbReference type="EMBL" id="BAF86931.1"/>
    </source>
</evidence>
<dbReference type="Proteomes" id="UP000000270">
    <property type="component" value="Chromosome"/>
</dbReference>
<dbReference type="SMART" id="SM00822">
    <property type="entry name" value="PKS_KR"/>
    <property type="match status" value="1"/>
</dbReference>
<dbReference type="RefSeq" id="WP_012169464.1">
    <property type="nucleotide sequence ID" value="NC_009937.1"/>
</dbReference>
<keyword evidence="1" id="KW-0560">Oxidoreductase</keyword>
<evidence type="ECO:0000313" key="5">
    <source>
        <dbReference type="Proteomes" id="UP000000270"/>
    </source>
</evidence>
<reference evidence="5" key="2">
    <citation type="submission" date="2007-04" db="EMBL/GenBank/DDBJ databases">
        <title>Complete genome sequence of the nitrogen-fixing bacterium Azorhizobium caulinodans ORS571.</title>
        <authorList>
            <person name="Lee K.B."/>
            <person name="Backer P.D."/>
            <person name="Aono T."/>
            <person name="Liu C.T."/>
            <person name="Suzuki S."/>
            <person name="Suzuki T."/>
            <person name="Kaneko T."/>
            <person name="Yamada M."/>
            <person name="Tabata S."/>
            <person name="Kupfer D.M."/>
            <person name="Najar F.Z."/>
            <person name="Wiley G.B."/>
            <person name="Roe B."/>
            <person name="Binnewies T."/>
            <person name="Ussery D."/>
            <person name="Vereecke D."/>
            <person name="Gevers D."/>
            <person name="Holsters M."/>
            <person name="Oyaizu H."/>
        </authorList>
    </citation>
    <scope>NUCLEOTIDE SEQUENCE [LARGE SCALE GENOMIC DNA]</scope>
    <source>
        <strain evidence="5">ATCC 43989 / DSM 5975 / JCM 20966 / LMG 6465 / NBRC 14845 / NCIMB 13405 / ORS 571</strain>
    </source>
</reference>
<keyword evidence="5" id="KW-1185">Reference proteome</keyword>
<reference evidence="4 5" key="4">
    <citation type="journal article" date="2009" name="Appl. Environ. Microbiol.">
        <title>Comparative genome-wide transcriptional profiling of Azorhizobium caulinodans ORS571 grown under free-living and symbiotic conditions.</title>
        <authorList>
            <person name="Tsukada S."/>
            <person name="Aono T."/>
            <person name="Akiba N."/>
            <person name="Lee KB."/>
            <person name="Liu CT."/>
            <person name="Toyazaki H."/>
            <person name="Oyaizu H."/>
        </authorList>
    </citation>
    <scope>NUCLEOTIDE SEQUENCE [LARGE SCALE GENOMIC DNA]</scope>
    <source>
        <strain evidence="5">ATCC 43989 / DSM 5975 / JCM 20966 / LMG 6465 / NBRC 14845 / NCIMB 13405 / ORS 571</strain>
    </source>
</reference>